<protein>
    <submittedName>
        <fullName evidence="2">Uncharacterized protein</fullName>
    </submittedName>
</protein>
<accession>A0A5B0EMC6</accession>
<dbReference type="EMBL" id="VOBL01000003">
    <property type="protein sequence ID" value="KAA0978900.1"/>
    <property type="molecule type" value="Genomic_DNA"/>
</dbReference>
<feature type="signal peptide" evidence="1">
    <location>
        <begin position="1"/>
        <end position="27"/>
    </location>
</feature>
<evidence type="ECO:0000313" key="2">
    <source>
        <dbReference type="EMBL" id="KAA0978900.1"/>
    </source>
</evidence>
<dbReference type="Proteomes" id="UP000323856">
    <property type="component" value="Unassembled WGS sequence"/>
</dbReference>
<feature type="chain" id="PRO_5023118404" evidence="1">
    <location>
        <begin position="28"/>
        <end position="199"/>
    </location>
</feature>
<comment type="caution">
    <text evidence="2">The sequence shown here is derived from an EMBL/GenBank/DDBJ whole genome shotgun (WGS) entry which is preliminary data.</text>
</comment>
<gene>
    <name evidence="2" type="ORF">FQ154_03855</name>
</gene>
<keyword evidence="1" id="KW-0732">Signal</keyword>
<dbReference type="OrthoDB" id="5196645at2"/>
<dbReference type="RefSeq" id="WP_007272039.1">
    <property type="nucleotide sequence ID" value="NZ_JBITUG010000021.1"/>
</dbReference>
<dbReference type="AlphaFoldDB" id="A0A5B0EMC6"/>
<reference evidence="2 3" key="1">
    <citation type="submission" date="2019-07" db="EMBL/GenBank/DDBJ databases">
        <title>Analysis of the biochemical properties, biological activity and biotechnological potential of siderophores and biosurfactants produced by Antarctic psychrotolerant bacteria.</title>
        <authorList>
            <person name="Styczynski M."/>
            <person name="Krucon T."/>
            <person name="Decewicz P."/>
            <person name="Dziewit L."/>
        </authorList>
    </citation>
    <scope>NUCLEOTIDE SEQUENCE [LARGE SCALE GENOMIC DNA]</scope>
    <source>
        <strain evidence="2 3">ANT_H27</strain>
    </source>
</reference>
<organism evidence="2 3">
    <name type="scientific">Paeniglutamicibacter gangotriensis</name>
    <dbReference type="NCBI Taxonomy" id="254787"/>
    <lineage>
        <taxon>Bacteria</taxon>
        <taxon>Bacillati</taxon>
        <taxon>Actinomycetota</taxon>
        <taxon>Actinomycetes</taxon>
        <taxon>Micrococcales</taxon>
        <taxon>Micrococcaceae</taxon>
        <taxon>Paeniglutamicibacter</taxon>
    </lineage>
</organism>
<proteinExistence type="predicted"/>
<sequence length="199" mass="21205">MKTFTRTFAALAAAASIALSGAVVATAAPVTPTQAVSIVAAKKAPAVTINKIANKSVKGSAKATIRPSVKAAKGVKVTSKVLTVKQGKKTLAKNKTSVKLKAGKYKVTTKVNYKIGKKKHTASKAQTLVIKKVSPKKTWAAPKGKNCPESFPVKGNKTGSNKEWKYHVKGGQYYKRTVPEQCFKSTDDARKAGYRASKR</sequence>
<name>A0A5B0EMC6_9MICC</name>
<evidence type="ECO:0000313" key="3">
    <source>
        <dbReference type="Proteomes" id="UP000323856"/>
    </source>
</evidence>
<evidence type="ECO:0000256" key="1">
    <source>
        <dbReference type="SAM" id="SignalP"/>
    </source>
</evidence>